<dbReference type="InParanoid" id="B7FW31"/>
<proteinExistence type="predicted"/>
<dbReference type="RefSeq" id="XP_002178812.1">
    <property type="nucleotide sequence ID" value="XM_002178776.1"/>
</dbReference>
<accession>B7FW31</accession>
<feature type="domain" description="Protein kinase" evidence="3">
    <location>
        <begin position="1"/>
        <end position="255"/>
    </location>
</feature>
<sequence>DPIAKGSFGQVYVACHQLNVLEEYAVKVVDRSVLGKSLTETVLHEVAVLRAIKHKYLMEIVDFFEEGTHLYLVMERMAGGDVFDRILKRKHYTEKDARDFARILLEGVAHIHEQGIAHRDLKPQNLLLSSTDDDADIKIADFGFACRVHTPMSLTTRCGTPSYVAPEILKNIPYDQRADMWSVGVILFVLLAGYPPFVEENQLELFARVRSGEWDFAGKEWENVSPESKEVISHLLVIDPVCRWTAQQCLQSDWL</sequence>
<evidence type="ECO:0000313" key="5">
    <source>
        <dbReference type="Proteomes" id="UP000000759"/>
    </source>
</evidence>
<feature type="non-terminal residue" evidence="4">
    <location>
        <position position="255"/>
    </location>
</feature>
<dbReference type="GO" id="GO:0004672">
    <property type="term" value="F:protein kinase activity"/>
    <property type="evidence" value="ECO:0007669"/>
    <property type="project" value="InterPro"/>
</dbReference>
<dbReference type="KEGG" id="pti:PHATRDRAFT_4003"/>
<dbReference type="SMART" id="SM00220">
    <property type="entry name" value="S_TKc"/>
    <property type="match status" value="1"/>
</dbReference>
<dbReference type="AlphaFoldDB" id="B7FW31"/>
<evidence type="ECO:0000256" key="1">
    <source>
        <dbReference type="ARBA" id="ARBA00022741"/>
    </source>
</evidence>
<dbReference type="SUPFAM" id="SSF56112">
    <property type="entry name" value="Protein kinase-like (PK-like)"/>
    <property type="match status" value="1"/>
</dbReference>
<evidence type="ECO:0000256" key="2">
    <source>
        <dbReference type="ARBA" id="ARBA00022840"/>
    </source>
</evidence>
<dbReference type="FunFam" id="1.10.510.10:FF:000571">
    <property type="entry name" value="Maternal embryonic leucine zipper kinase"/>
    <property type="match status" value="1"/>
</dbReference>
<dbReference type="OrthoDB" id="197746at2759"/>
<evidence type="ECO:0000259" key="3">
    <source>
        <dbReference type="PROSITE" id="PS50011"/>
    </source>
</evidence>
<dbReference type="Proteomes" id="UP000000759">
    <property type="component" value="Chromosome 5"/>
</dbReference>
<dbReference type="InterPro" id="IPR011009">
    <property type="entry name" value="Kinase-like_dom_sf"/>
</dbReference>
<protein>
    <recommendedName>
        <fullName evidence="3">Protein kinase domain-containing protein</fullName>
    </recommendedName>
</protein>
<keyword evidence="5" id="KW-1185">Reference proteome</keyword>
<gene>
    <name evidence="4" type="ORF">PHATRDRAFT_4003</name>
</gene>
<dbReference type="PROSITE" id="PS50011">
    <property type="entry name" value="PROTEIN_KINASE_DOM"/>
    <property type="match status" value="1"/>
</dbReference>
<dbReference type="PROSITE" id="PS00108">
    <property type="entry name" value="PROTEIN_KINASE_ST"/>
    <property type="match status" value="1"/>
</dbReference>
<reference evidence="5" key="2">
    <citation type="submission" date="2008-08" db="EMBL/GenBank/DDBJ databases">
        <authorList>
            <consortium name="Diatom Consortium"/>
            <person name="Grigoriev I."/>
            <person name="Grimwood J."/>
            <person name="Kuo A."/>
            <person name="Otillar R.P."/>
            <person name="Salamov A."/>
            <person name="Detter J.C."/>
            <person name="Lindquist E."/>
            <person name="Shapiro H."/>
            <person name="Lucas S."/>
            <person name="Glavina del Rio T."/>
            <person name="Pitluck S."/>
            <person name="Rokhsar D."/>
            <person name="Bowler C."/>
        </authorList>
    </citation>
    <scope>GENOME REANNOTATION</scope>
    <source>
        <strain evidence="5">CCAP 1055/1</strain>
    </source>
</reference>
<keyword evidence="1" id="KW-0547">Nucleotide-binding</keyword>
<dbReference type="GO" id="GO:0005524">
    <property type="term" value="F:ATP binding"/>
    <property type="evidence" value="ECO:0007669"/>
    <property type="project" value="UniProtKB-KW"/>
</dbReference>
<dbReference type="GeneID" id="7199822"/>
<dbReference type="Pfam" id="PF00069">
    <property type="entry name" value="Pkinase"/>
    <property type="match status" value="1"/>
</dbReference>
<dbReference type="EMBL" id="CM000608">
    <property type="protein sequence ID" value="EEC49510.1"/>
    <property type="molecule type" value="Genomic_DNA"/>
</dbReference>
<name>B7FW31_PHATC</name>
<feature type="non-terminal residue" evidence="4">
    <location>
        <position position="1"/>
    </location>
</feature>
<dbReference type="PaxDb" id="2850-Phatr4003"/>
<reference evidence="4 5" key="1">
    <citation type="journal article" date="2008" name="Nature">
        <title>The Phaeodactylum genome reveals the evolutionary history of diatom genomes.</title>
        <authorList>
            <person name="Bowler C."/>
            <person name="Allen A.E."/>
            <person name="Badger J.H."/>
            <person name="Grimwood J."/>
            <person name="Jabbari K."/>
            <person name="Kuo A."/>
            <person name="Maheswari U."/>
            <person name="Martens C."/>
            <person name="Maumus F."/>
            <person name="Otillar R.P."/>
            <person name="Rayko E."/>
            <person name="Salamov A."/>
            <person name="Vandepoele K."/>
            <person name="Beszteri B."/>
            <person name="Gruber A."/>
            <person name="Heijde M."/>
            <person name="Katinka M."/>
            <person name="Mock T."/>
            <person name="Valentin K."/>
            <person name="Verret F."/>
            <person name="Berges J.A."/>
            <person name="Brownlee C."/>
            <person name="Cadoret J.P."/>
            <person name="Chiovitti A."/>
            <person name="Choi C.J."/>
            <person name="Coesel S."/>
            <person name="De Martino A."/>
            <person name="Detter J.C."/>
            <person name="Durkin C."/>
            <person name="Falciatore A."/>
            <person name="Fournet J."/>
            <person name="Haruta M."/>
            <person name="Huysman M.J."/>
            <person name="Jenkins B.D."/>
            <person name="Jiroutova K."/>
            <person name="Jorgensen R.E."/>
            <person name="Joubert Y."/>
            <person name="Kaplan A."/>
            <person name="Kroger N."/>
            <person name="Kroth P.G."/>
            <person name="La Roche J."/>
            <person name="Lindquist E."/>
            <person name="Lommer M."/>
            <person name="Martin-Jezequel V."/>
            <person name="Lopez P.J."/>
            <person name="Lucas S."/>
            <person name="Mangogna M."/>
            <person name="McGinnis K."/>
            <person name="Medlin L.K."/>
            <person name="Montsant A."/>
            <person name="Oudot-Le Secq M.P."/>
            <person name="Napoli C."/>
            <person name="Obornik M."/>
            <person name="Parker M.S."/>
            <person name="Petit J.L."/>
            <person name="Porcel B.M."/>
            <person name="Poulsen N."/>
            <person name="Robison M."/>
            <person name="Rychlewski L."/>
            <person name="Rynearson T.A."/>
            <person name="Schmutz J."/>
            <person name="Shapiro H."/>
            <person name="Siaut M."/>
            <person name="Stanley M."/>
            <person name="Sussman M.R."/>
            <person name="Taylor A.R."/>
            <person name="Vardi A."/>
            <person name="von Dassow P."/>
            <person name="Vyverman W."/>
            <person name="Willis A."/>
            <person name="Wyrwicz L.S."/>
            <person name="Rokhsar D.S."/>
            <person name="Weissenbach J."/>
            <person name="Armbrust E.V."/>
            <person name="Green B.R."/>
            <person name="Van de Peer Y."/>
            <person name="Grigoriev I.V."/>
        </authorList>
    </citation>
    <scope>NUCLEOTIDE SEQUENCE [LARGE SCALE GENOMIC DNA]</scope>
    <source>
        <strain evidence="4 5">CCAP 1055/1</strain>
    </source>
</reference>
<dbReference type="eggNOG" id="KOG0032">
    <property type="taxonomic scope" value="Eukaryota"/>
</dbReference>
<dbReference type="CDD" id="cd05117">
    <property type="entry name" value="STKc_CAMK"/>
    <property type="match status" value="1"/>
</dbReference>
<evidence type="ECO:0000313" key="4">
    <source>
        <dbReference type="EMBL" id="EEC49510.1"/>
    </source>
</evidence>
<dbReference type="InterPro" id="IPR000719">
    <property type="entry name" value="Prot_kinase_dom"/>
</dbReference>
<organism evidence="4 5">
    <name type="scientific">Phaeodactylum tricornutum (strain CCAP 1055/1)</name>
    <dbReference type="NCBI Taxonomy" id="556484"/>
    <lineage>
        <taxon>Eukaryota</taxon>
        <taxon>Sar</taxon>
        <taxon>Stramenopiles</taxon>
        <taxon>Ochrophyta</taxon>
        <taxon>Bacillariophyta</taxon>
        <taxon>Bacillariophyceae</taxon>
        <taxon>Bacillariophycidae</taxon>
        <taxon>Naviculales</taxon>
        <taxon>Phaeodactylaceae</taxon>
        <taxon>Phaeodactylum</taxon>
    </lineage>
</organism>
<keyword evidence="2" id="KW-0067">ATP-binding</keyword>
<dbReference type="Gene3D" id="1.10.510.10">
    <property type="entry name" value="Transferase(Phosphotransferase) domain 1"/>
    <property type="match status" value="1"/>
</dbReference>
<dbReference type="STRING" id="556484.B7FW31"/>
<dbReference type="PANTHER" id="PTHR24347">
    <property type="entry name" value="SERINE/THREONINE-PROTEIN KINASE"/>
    <property type="match status" value="1"/>
</dbReference>
<dbReference type="InterPro" id="IPR008271">
    <property type="entry name" value="Ser/Thr_kinase_AS"/>
</dbReference>